<evidence type="ECO:0000256" key="1">
    <source>
        <dbReference type="SAM" id="MobiDB-lite"/>
    </source>
</evidence>
<dbReference type="AlphaFoldDB" id="A0A484FR24"/>
<name>A0A484FR24_COLOR</name>
<accession>A0A484FR24</accession>
<keyword evidence="3" id="KW-1185">Reference proteome</keyword>
<sequence>MLGSFGNEEPGGKQIRTSTVPSGKDVLEMLRVTLAMGRIIHSHFRQAGSVAEAASDSVGQSRFMRHHPEGESPDEYIDIEVLFGKCVQIDFKKSE</sequence>
<proteinExistence type="predicted"/>
<gene>
    <name evidence="2" type="ORF">Cob_v006565</name>
</gene>
<evidence type="ECO:0000313" key="3">
    <source>
        <dbReference type="Proteomes" id="UP000014480"/>
    </source>
</evidence>
<dbReference type="EMBL" id="AMCV02000017">
    <property type="protein sequence ID" value="TDZ20690.1"/>
    <property type="molecule type" value="Genomic_DNA"/>
</dbReference>
<feature type="region of interest" description="Disordered" evidence="1">
    <location>
        <begin position="1"/>
        <end position="20"/>
    </location>
</feature>
<reference evidence="3" key="2">
    <citation type="journal article" date="2019" name="Mol. Plant Microbe Interact.">
        <title>Genome sequence resources for four phytopathogenic fungi from the Colletotrichum orbiculare species complex.</title>
        <authorList>
            <person name="Gan P."/>
            <person name="Tsushima A."/>
            <person name="Narusaka M."/>
            <person name="Narusaka Y."/>
            <person name="Takano Y."/>
            <person name="Kubo Y."/>
            <person name="Shirasu K."/>
        </authorList>
    </citation>
    <scope>GENOME REANNOTATION</scope>
    <source>
        <strain evidence="3">104-T / ATCC 96160 / CBS 514.97 / LARS 414 / MAFF 240422</strain>
    </source>
</reference>
<comment type="caution">
    <text evidence="2">The sequence shown here is derived from an EMBL/GenBank/DDBJ whole genome shotgun (WGS) entry which is preliminary data.</text>
</comment>
<dbReference type="Proteomes" id="UP000014480">
    <property type="component" value="Unassembled WGS sequence"/>
</dbReference>
<evidence type="ECO:0000313" key="2">
    <source>
        <dbReference type="EMBL" id="TDZ20690.1"/>
    </source>
</evidence>
<organism evidence="2 3">
    <name type="scientific">Colletotrichum orbiculare (strain 104-T / ATCC 96160 / CBS 514.97 / LARS 414 / MAFF 240422)</name>
    <name type="common">Cucumber anthracnose fungus</name>
    <name type="synonym">Colletotrichum lagenarium</name>
    <dbReference type="NCBI Taxonomy" id="1213857"/>
    <lineage>
        <taxon>Eukaryota</taxon>
        <taxon>Fungi</taxon>
        <taxon>Dikarya</taxon>
        <taxon>Ascomycota</taxon>
        <taxon>Pezizomycotina</taxon>
        <taxon>Sordariomycetes</taxon>
        <taxon>Hypocreomycetidae</taxon>
        <taxon>Glomerellales</taxon>
        <taxon>Glomerellaceae</taxon>
        <taxon>Colletotrichum</taxon>
        <taxon>Colletotrichum orbiculare species complex</taxon>
    </lineage>
</organism>
<reference evidence="3" key="1">
    <citation type="journal article" date="2013" name="New Phytol.">
        <title>Comparative genomic and transcriptomic analyses reveal the hemibiotrophic stage shift of Colletotrichum fungi.</title>
        <authorList>
            <person name="Gan P."/>
            <person name="Ikeda K."/>
            <person name="Irieda H."/>
            <person name="Narusaka M."/>
            <person name="O'Connell R.J."/>
            <person name="Narusaka Y."/>
            <person name="Takano Y."/>
            <person name="Kubo Y."/>
            <person name="Shirasu K."/>
        </authorList>
    </citation>
    <scope>NUCLEOTIDE SEQUENCE [LARGE SCALE GENOMIC DNA]</scope>
    <source>
        <strain evidence="3">104-T / ATCC 96160 / CBS 514.97 / LARS 414 / MAFF 240422</strain>
    </source>
</reference>
<protein>
    <submittedName>
        <fullName evidence="2">Uncharacterized protein</fullName>
    </submittedName>
</protein>